<keyword evidence="1" id="KW-1133">Transmembrane helix</keyword>
<feature type="transmembrane region" description="Helical" evidence="1">
    <location>
        <begin position="12"/>
        <end position="30"/>
    </location>
</feature>
<dbReference type="AlphaFoldDB" id="A0A6M3XII7"/>
<gene>
    <name evidence="2" type="ORF">TM448B01051_0007</name>
</gene>
<keyword evidence="1" id="KW-0812">Transmembrane</keyword>
<reference evidence="2" key="1">
    <citation type="submission" date="2020-03" db="EMBL/GenBank/DDBJ databases">
        <title>The deep terrestrial virosphere.</title>
        <authorList>
            <person name="Holmfeldt K."/>
            <person name="Nilsson E."/>
            <person name="Simone D."/>
            <person name="Lopez-Fernandez M."/>
            <person name="Wu X."/>
            <person name="de Brujin I."/>
            <person name="Lundin D."/>
            <person name="Andersson A."/>
            <person name="Bertilsson S."/>
            <person name="Dopson M."/>
        </authorList>
    </citation>
    <scope>NUCLEOTIDE SEQUENCE</scope>
    <source>
        <strain evidence="2">TM448B01051</strain>
    </source>
</reference>
<name>A0A6M3XII7_9ZZZZ</name>
<proteinExistence type="predicted"/>
<accession>A0A6M3XII7</accession>
<sequence length="61" mass="6664">MEERMKYGEWQLCPLCGGVGYCIMLIAGIVNSICPMCDSKGKIIRPVIEEADKKGGDNAEV</sequence>
<keyword evidence="1" id="KW-0472">Membrane</keyword>
<dbReference type="EMBL" id="MT144694">
    <property type="protein sequence ID" value="QJH97619.1"/>
    <property type="molecule type" value="Genomic_DNA"/>
</dbReference>
<dbReference type="InterPro" id="IPR036410">
    <property type="entry name" value="HSP_DnaJ_Cys-rich_dom_sf"/>
</dbReference>
<evidence type="ECO:0000256" key="1">
    <source>
        <dbReference type="SAM" id="Phobius"/>
    </source>
</evidence>
<evidence type="ECO:0000313" key="2">
    <source>
        <dbReference type="EMBL" id="QJH97619.1"/>
    </source>
</evidence>
<protein>
    <submittedName>
        <fullName evidence="2">Uncharacterized protein</fullName>
    </submittedName>
</protein>
<dbReference type="SUPFAM" id="SSF57938">
    <property type="entry name" value="DnaJ/Hsp40 cysteine-rich domain"/>
    <property type="match status" value="1"/>
</dbReference>
<organism evidence="2">
    <name type="scientific">viral metagenome</name>
    <dbReference type="NCBI Taxonomy" id="1070528"/>
    <lineage>
        <taxon>unclassified sequences</taxon>
        <taxon>metagenomes</taxon>
        <taxon>organismal metagenomes</taxon>
    </lineage>
</organism>